<dbReference type="AlphaFoldDB" id="A0AAN0JTX7"/>
<reference evidence="3" key="1">
    <citation type="journal article" date="2010" name="Nature">
        <title>The Amphimedon queenslandica genome and the evolution of animal complexity.</title>
        <authorList>
            <person name="Srivastava M."/>
            <person name="Simakov O."/>
            <person name="Chapman J."/>
            <person name="Fahey B."/>
            <person name="Gauthier M.E."/>
            <person name="Mitros T."/>
            <person name="Richards G.S."/>
            <person name="Conaco C."/>
            <person name="Dacre M."/>
            <person name="Hellsten U."/>
            <person name="Larroux C."/>
            <person name="Putnam N.H."/>
            <person name="Stanke M."/>
            <person name="Adamska M."/>
            <person name="Darling A."/>
            <person name="Degnan S.M."/>
            <person name="Oakley T.H."/>
            <person name="Plachetzki D.C."/>
            <person name="Zhai Y."/>
            <person name="Adamski M."/>
            <person name="Calcino A."/>
            <person name="Cummins S.F."/>
            <person name="Goodstein D.M."/>
            <person name="Harris C."/>
            <person name="Jackson D.J."/>
            <person name="Leys S.P."/>
            <person name="Shu S."/>
            <person name="Woodcroft B.J."/>
            <person name="Vervoort M."/>
            <person name="Kosik K.S."/>
            <person name="Manning G."/>
            <person name="Degnan B.M."/>
            <person name="Rokhsar D.S."/>
        </authorList>
    </citation>
    <scope>NUCLEOTIDE SEQUENCE [LARGE SCALE GENOMIC DNA]</scope>
</reference>
<dbReference type="GeneID" id="109588920"/>
<accession>A0AAN0JTX7</accession>
<organism evidence="2 3">
    <name type="scientific">Amphimedon queenslandica</name>
    <name type="common">Sponge</name>
    <dbReference type="NCBI Taxonomy" id="400682"/>
    <lineage>
        <taxon>Eukaryota</taxon>
        <taxon>Metazoa</taxon>
        <taxon>Porifera</taxon>
        <taxon>Demospongiae</taxon>
        <taxon>Heteroscleromorpha</taxon>
        <taxon>Haplosclerida</taxon>
        <taxon>Niphatidae</taxon>
        <taxon>Amphimedon</taxon>
    </lineage>
</organism>
<name>A0AAN0JTX7_AMPQE</name>
<evidence type="ECO:0000313" key="2">
    <source>
        <dbReference type="EnsemblMetazoa" id="XP_019860581.1"/>
    </source>
</evidence>
<feature type="signal peptide" evidence="1">
    <location>
        <begin position="1"/>
        <end position="20"/>
    </location>
</feature>
<dbReference type="RefSeq" id="XP_019860581.1">
    <property type="nucleotide sequence ID" value="XM_020005022.1"/>
</dbReference>
<dbReference type="EnsemblMetazoa" id="XM_020005022.1">
    <property type="protein sequence ID" value="XP_019860581.1"/>
    <property type="gene ID" value="LOC109588920"/>
</dbReference>
<proteinExistence type="predicted"/>
<sequence>MAFIHFSFYVAFLCFISCLACCVGNCSISSCFSRKDEFRECSNTGTVTKEFAYLTFANISSDAWLDSQSLVSLVLSLLCHERQLQWREQQVPPYCAVMNVIGSRNCTKHSCNNCAQFSLYIEDQWNANDTVSSSVINDVLSLESSRIALALAGFVYIKNSTETEGKHHQ</sequence>
<protein>
    <submittedName>
        <fullName evidence="2">Uncharacterized protein</fullName>
    </submittedName>
</protein>
<evidence type="ECO:0000313" key="3">
    <source>
        <dbReference type="Proteomes" id="UP000007879"/>
    </source>
</evidence>
<dbReference type="KEGG" id="aqu:109588920"/>
<dbReference type="Proteomes" id="UP000007879">
    <property type="component" value="Unassembled WGS sequence"/>
</dbReference>
<reference evidence="2" key="2">
    <citation type="submission" date="2024-06" db="UniProtKB">
        <authorList>
            <consortium name="EnsemblMetazoa"/>
        </authorList>
    </citation>
    <scope>IDENTIFICATION</scope>
</reference>
<keyword evidence="3" id="KW-1185">Reference proteome</keyword>
<feature type="chain" id="PRO_5042887289" evidence="1">
    <location>
        <begin position="21"/>
        <end position="169"/>
    </location>
</feature>
<evidence type="ECO:0000256" key="1">
    <source>
        <dbReference type="SAM" id="SignalP"/>
    </source>
</evidence>
<keyword evidence="1" id="KW-0732">Signal</keyword>